<dbReference type="PANTHER" id="PTHR34819">
    <property type="entry name" value="LARGE CYSTEINE-RICH PERIPLASMIC PROTEIN OMCB"/>
    <property type="match status" value="1"/>
</dbReference>
<dbReference type="InterPro" id="IPR051172">
    <property type="entry name" value="Chlamydia_OmcB"/>
</dbReference>
<name>A0A1T4M1A4_9FUSO</name>
<dbReference type="Proteomes" id="UP000191153">
    <property type="component" value="Unassembled WGS sequence"/>
</dbReference>
<dbReference type="EMBL" id="FUWX01000007">
    <property type="protein sequence ID" value="SJZ60504.1"/>
    <property type="molecule type" value="Genomic_DNA"/>
</dbReference>
<evidence type="ECO:0000313" key="2">
    <source>
        <dbReference type="Proteomes" id="UP000191153"/>
    </source>
</evidence>
<gene>
    <name evidence="1" type="ORF">SAMN02745174_01044</name>
</gene>
<reference evidence="1 2" key="1">
    <citation type="submission" date="2017-02" db="EMBL/GenBank/DDBJ databases">
        <authorList>
            <person name="Peterson S.W."/>
        </authorList>
    </citation>
    <scope>NUCLEOTIDE SEQUENCE [LARGE SCALE GENOMIC DNA]</scope>
    <source>
        <strain evidence="1 2">ATCC 700028</strain>
    </source>
</reference>
<dbReference type="RefSeq" id="WP_078693556.1">
    <property type="nucleotide sequence ID" value="NZ_FUWX01000007.1"/>
</dbReference>
<dbReference type="STRING" id="180163.SAMN02745174_01044"/>
<protein>
    <submittedName>
        <fullName evidence="1">Conserved repeat domain-containing protein</fullName>
    </submittedName>
</protein>
<sequence>MRKFSVLLILITLFTFALGDTNGVVMEINKILPSGNFYDNGDEVSYTVVIENLGENPVKGDLNVPFGSLGYFTKTSIDGDSEVNNLNIRDVQLLSGESKRYNLKGIIGPEVNSSIVLNGTFTYGGTLVKSSSNPIERIKYSLSGTMEASKSYYELGGEVTYVITLKNTGDSIVKNISLEDNLNFSDVFQSSKITSMVNGGITNGGVYGPSGSLNVTGAILDIGGSIKYIITGKVKDTYRGPIESNFTYSVRGEKTQVEGPTLNLVKYSYGGTLIGNEKTYVPGGNINFALNIENKSTTIPISNMVVNMGFSSIKVKGPRGNFIDGINMGDLKDKYLIEYIGPGESKSINFTCNINKNAVGPIEINPILTDRNGDSLNVTPMVFDSKPGLFSLKRFISTKQKKYYPGDSWDYVIEIGNSSEGIAYGGTLEDKIGDIVTKLSNSGDGNSSLDTEGSPFKSWNITMESTGEAYSDLLSKGSTLSDSNLEDKNIIIYPGGTLTYKISCKTNNRAIGPIINGGELSGMGEHEVLSMDPILPEPLETKGEIKKYTTKTEYEPGDIITYTIEAKNPSNTEYLNNLKISDYISEIKALDYNNNLVNAFESWSITVDKTGGLGTAPGTFNYGVFNPGNENLSLNGDIGPGGYITYILKCKVNKNVVGPIIDNIKSDTVQEIGTAIKMAPPKLRVSKNVDSTEYTPGSYLIYDIRVENHGNGIGVNIPIEDELDNIKTTLIDKSLGKAYKSWTIDSSVYSIDGKDLSGVSDSGMSGTLTDVPLNVKGRIYPGEGILYKIKAYINDMAQGEIINRARANSELISDRGAITRAPNVTMDVMSNVGSYPVSDNKITYTIVFKNNKTSGFALGVPVKDEISKISGELLRGGSGTVFKNWTTEVTTSGIGSSIDKTPGPNEDIDTKVNIAPGGEVVIKITGTIDNRGEDHILYGAFTNKVLGNGSSKSVTIVPKAPLIKIIKKVEENYYDLMVTEQKYVHYEILVENSGSGYLNNGILQDSLKSVVDKGGNIALKTFTISVGELKGEGTYVYSFNKNENLNVPIDIAPRGYVLMKVVGTLNDNVHGEIVNKGTISDDKYGIHLSATATIDELQTENTDNNTIYVHKYTDTLDMTPGEDFTYHIEVYNNSSKPLKNIAIDDNLDRILGRGANDGNGTISDVPNVRVFDSWKIETGGLPGDLKPWEKLNFTIKAHVNPKILPERVKNIVTVHSKTPVNGKYEVYGRATVTNGVLGGYGNISKVIKVNGVTMGALGRYVPGDEITYTIKIANSGRGYLNNYRINENISGIMVDLLGGENRGNLFNNNWTLTFEKNLSKITKGNTVPIPEGDIRNNGNLNGVVDIAPGDYLVYEVKGKIRKDIGGDINIGGSKLEPYRYNLKISKKADGLNYEPGHEITYTLTAENNSSGNGSKINLLDDLGAVKVLGLSGEKIPAFTSINSVTVEKVGEGTIGDIPSDYRESKKLNTNISLPIGGKVVYKVNATVNEKAVGTITNILNVGEDKVSSGVSSARDRMKISNKILNYMDGNKNILSEKKYTPGGYITYEITLKNTGAGSVDDYKLEDSLSSISSDYGNGTRGRVFDSWTIEADYNKNGISSPGSFSNNKDINTLVDIGPGETITYKIVGKLNQNLVGNFVNSIYFNGVRRDSENSQMGDSKVLLTQSILDDKSNYAPGDEITYLITLENTGLGTSYNREFLDDLSNMTSEVSGDGNFRENPFENWEVTPKFFTPSMVGNNLSGLGDYEIKPGNSLNTKSLIIAPMGGKIEFTIKCKIKPITMGKIINKVAYDNLSRSTTVKPYEGRADLTNIVETLGGKPYTSSMNYVPGEKITYLLKVKNTGRGYLRNVPIRDDFNGVLGKLGGVENRVPVLRNILLTKEIVPGDVPGKTYLQVNSSKNYYLDEIGDIAPGATVVYKMSGNISNRALGTIGENSFSVGNLNKLSQRINSAPSVIVASKNLVDTSLNTYKPGDIIKYRLFIENKGKGYSDNLKISDLLGSIKGEIIGETMGNIFTGCTISRNINNKNTNSPTYIDGTTTAQGIVERGDIAPGDSVEYLIDAKVGGNVVGKVYNMATVGDEKLITKELTLEPVGKGDLIISKNVDEMVNGSYLYNPGGSIKYKIIVENNSLTTLNDLKLEDYLSNIETELSGDLKGKALEGNWTIVPKLTRGNIENAYLRNIKPSGNLNGTVDLPKESTLEIDINAIGGRRALGTIDNSMNWSYTPLGTQVVRAKTLNPSKGKMAISLSGSSEKYSPGKNFTYTIKVKNIGPGFINNGEIRDNLKNILIKTVDKGEHKGLGQMTLSEVSSLSQNTVITEKSLVDNMLYVKGDIAPGDIVTIKVSGVVNEEGIGPLTNVVTGTYNGENVSSNTLTVQANPGIISGTKAVVGSGGPNYEDNGPLVYTLTLKNTGLGWAYDIPVKDEISKILAKSVSGNDESALGVKSIDIKNIKYISGDYSGPKDLNCTIGLAPGATGEIIINTVVNNHIVGKIENTGVVNGENTNTVISTPKITSFNLSLNSDSKNYTYSSVDKDGGYIIYTISLENKGKSSGVLALKDLLGEIKVKSNKNQMINAFKNWELLSVTKPQRSDFTISSKVNEITTKDLEVWGIFEATKEKLVLKVKCYLNETIGEVPMENIENTVALHYKEKVNTTSVTVEKSPSILGVKKKILTLNGSSFTGNETYKPGDTIEYLITVENSGLGFGDNVTIKDNLNKLTGELFGNKIGNLILNGTMEENNSSPLTYSMVKGDSNGIEGTINLGPKSTSTFKVKGVINPLALGTIPKNQVTLGNLSGYSEELKGALGSLKYSGEILSGKTYYPGSKITYLLSVENDGKGYLDDIPVGDILSSIKTTGIGEKDVNPFSKTVIALRVDGQTQYFLNNTYPLEGSDLNDKLDLSPGGKVEFLITGTVKPGIYGDIENILQVNNNKISLISKPVLGNITLEKNVINPTYVPEGDVAYTIKIENNSQGIAHNVNLQDLIGNIKSLNGQRNLVQALNTWDISYNVQGSPDQSLVDIPESGNIDVNMDLGPNTTVNILIKGKVNDGIRGYIKNSARVEYNSEILLGSATINPELGLISSKLEAQRNYYLPGGPIFYRLSIENSGRGYGTNISVIDDLRDVLGVDPSTLHVMKMSLGSKSNIVENNGIGGKLDYVLDLYPKESVEIYFTILANSTAMDPIINKAQVTYNKEVENLQSKVISVDGKFSIRKSENIEKYIPGENIVYTITMRNKGKGWLKGISVKDPMGTMVAEGIGGKNINVFSEFNLVKIGSSNLKVDKNSEGFIISGNIPPKSSTSVVLQGTINKNLLGDIENIGTGVYKGGNYSSNVVVATQEVPKIDGTFTVDKKNYLPNKELTYTLTLENKSKNNIGNINVRDLIKNVLVLNSDGKMVNAFKDKIKIEVEKGNNCSYESLDESGNLNGTVDILSGEKVVIKITGTLIDNPVGDVQNSVQITSLGNSITLEALSKPTKPDIHIKKIIEEKAYIPGKPIHYFISVLNGPDGGYGDNIVVSDNILSMRSETLSGMDNPFDVNNGEIKIYRESEGVLSTLEKGPKEANLKDMVDIPPGGAITYEVTEMVKKDVLGEIENIAYGGDKSAKAKISSEPYKLQVNVTQKTLEYIPGKDVEFTLNIKNIGYGVGSKIPVKEIISDIFSEDIDGNKKEAFTKWTVESEGKDAKGFTTLENRDLDENVSILSGGEVTYKFKGTVDKDLLKDIDIDISVDKNSKNPIEKRVVFTPPKPNIKVTKVANKKNYIDTDKYIIYTMTIENSGLGNLRNVKVVDDISKLKGKNGNLLFKTWTGTVLEEGEVANGKLVIAPNNNINTLVNLRGDGQNKIIFKIKGVINKGLDDDITNVFYGVDPISKKKIEASVTTHVKKIPDNTGTLHVIKRVLKNRVRIGEPVDYEVKIENPNESRFLNITLEDIAPKGFHYIDNSSTLTYSISKKIENKNPTLVNGNLEYRGIYLEPFESVTIKYRMKPSIGVTLGKYENIAYVTLKNNIISNRGKAYVIIEPDPLLNKGSVIGKVFEDLNNNGYQDDPTIKNVKIYRKNKVVNLGNLKGNSKYRKVEGNEKTYTFYSDSSNFENIKITVKGNINKKNLTVEKNIYKNRKTGKYLHEIIVRNSGYYEEGIPGVKLITPKGIVVTTDNFGRYHIPQEWILDRKGKNLLIKLDTSSLPENMEVEGENPLVKRITPEGLSKFNFPVKDKVDTCDKSRIYLKNGAIWVVKDEGRENKKLDLTLPDTMEIKNGKLNGGVSIGIESNYPYVITHYILEIYRGNKKIDSLYGRFLNGNTTIDWENKKLKFKNKEVLGFKLKVYDKYGNCDVTHMAYMTLVKSSDDILLSKNTLNSGTLEISNILLNRDMVTIIGRNLKDVDTLYLHGESYSVDNTGNIEISQYFPLGISEIPVRVAYKNGESILKKLKIDLGKSYYVGGGIGDFYLGRNYISGNSEVLNVKNPYGPNSYTGNIYNEGRIAYFGKGRYGENLSYSGEIDTKSNSTNKLFKNILRGDQNDIFERTEDDTFRDYPTYGDNSIVRKDIDTKGKIYLDVNYKKSKIYWGNYKSAIKSGKFINYDRSLYGGLGEYKTMGVTKYGEDRVKVKGFISQMDTLYSHEKFLGTGGSLYFLKNGDILNSSCVVKIQVINSETGLVEKSQTLERGKDYSLDTFRGRIILSKPLSPMGSSGEIIRNNLGGKYYNYLIVDYEYYPVGNLSLDNSLYGGDGKIWLNDYIGIGSTYINESKGMESYELKSGNITLRYSDKSYIKGEIDNSKGNTSKNTFMSTDGGINFTSLGSGIPNKSGNAYSFQGILNLYDINKNRFDPNGNYIKTWYDKKDKNYSFDVNLGQEYLSSYGFKSRVEINDKVALLGGYSNLLKKSYEGEKLSALESKEIGGEYLFTQRILGSLEVNRVNEFSSSSKGRATLLGSKLKYKFNDSDSAYIGVQGTLNRSKNYEVNNMITVGGNKEINENLSLRGDGGVGNRGEFLSLGGNYNLTEDYSIYGEYNILTNENSKKATLGQRFKYNDKISLYQENSILNENSQRGLSQTYGLDYDVTDKYSLGFSLENGRVSLPDNGGKENIKGFGITSRLKDYHKELNNRFEFRKSSGKNDISQYLTTNSYNYIINNEYTTAGKFNYSHTEGKKKIEFLQSTIGLAYRPIYNDKLNYLTRYTYLVDKNPLKNTHMSAHVIEGETIYDLSKTLDLGVKGALRREKHMDYKNEIYLIGLESNYKFYKTWEVYGQYHWLVDNYSKDLREGAIVGIYKNVNNNLKLGGGYNFSGFNDSLSVADYNSQGWFINLIGKI</sequence>
<evidence type="ECO:0000313" key="1">
    <source>
        <dbReference type="EMBL" id="SJZ60504.1"/>
    </source>
</evidence>
<keyword evidence="2" id="KW-1185">Reference proteome</keyword>
<proteinExistence type="predicted"/>
<dbReference type="NCBIfam" id="TIGR01451">
    <property type="entry name" value="B_ant_repeat"/>
    <property type="match status" value="6"/>
</dbReference>
<accession>A0A1T4M1A4</accession>
<dbReference type="InterPro" id="IPR047589">
    <property type="entry name" value="DUF11_rpt"/>
</dbReference>
<organism evidence="1 2">
    <name type="scientific">Cetobacterium ceti</name>
    <dbReference type="NCBI Taxonomy" id="180163"/>
    <lineage>
        <taxon>Bacteria</taxon>
        <taxon>Fusobacteriati</taxon>
        <taxon>Fusobacteriota</taxon>
        <taxon>Fusobacteriia</taxon>
        <taxon>Fusobacteriales</taxon>
        <taxon>Fusobacteriaceae</taxon>
        <taxon>Cetobacterium</taxon>
    </lineage>
</organism>
<dbReference type="OrthoDB" id="28717at2"/>